<dbReference type="Proteomes" id="UP000747110">
    <property type="component" value="Unassembled WGS sequence"/>
</dbReference>
<comment type="caution">
    <text evidence="2">The sequence shown here is derived from an EMBL/GenBank/DDBJ whole genome shotgun (WGS) entry which is preliminary data.</text>
</comment>
<protein>
    <submittedName>
        <fullName evidence="2">Uncharacterized protein</fullName>
    </submittedName>
</protein>
<name>A0A8J4FQM9_9CHLO</name>
<accession>A0A8J4FQM9</accession>
<gene>
    <name evidence="2" type="ORF">Vretifemale_14505</name>
</gene>
<evidence type="ECO:0000256" key="1">
    <source>
        <dbReference type="SAM" id="MobiDB-lite"/>
    </source>
</evidence>
<keyword evidence="3" id="KW-1185">Reference proteome</keyword>
<evidence type="ECO:0000313" key="3">
    <source>
        <dbReference type="Proteomes" id="UP000747110"/>
    </source>
</evidence>
<organism evidence="2 3">
    <name type="scientific">Volvox reticuliferus</name>
    <dbReference type="NCBI Taxonomy" id="1737510"/>
    <lineage>
        <taxon>Eukaryota</taxon>
        <taxon>Viridiplantae</taxon>
        <taxon>Chlorophyta</taxon>
        <taxon>core chlorophytes</taxon>
        <taxon>Chlorophyceae</taxon>
        <taxon>CS clade</taxon>
        <taxon>Chlamydomonadales</taxon>
        <taxon>Volvocaceae</taxon>
        <taxon>Volvox</taxon>
    </lineage>
</organism>
<evidence type="ECO:0000313" key="2">
    <source>
        <dbReference type="EMBL" id="GIL86145.1"/>
    </source>
</evidence>
<proteinExistence type="predicted"/>
<reference evidence="2" key="1">
    <citation type="journal article" date="2021" name="Proc. Natl. Acad. Sci. U.S.A.">
        <title>Three genomes in the algal genus Volvox reveal the fate of a haploid sex-determining region after a transition to homothallism.</title>
        <authorList>
            <person name="Yamamoto K."/>
            <person name="Hamaji T."/>
            <person name="Kawai-Toyooka H."/>
            <person name="Matsuzaki R."/>
            <person name="Takahashi F."/>
            <person name="Nishimura Y."/>
            <person name="Kawachi M."/>
            <person name="Noguchi H."/>
            <person name="Minakuchi Y."/>
            <person name="Umen J.G."/>
            <person name="Toyoda A."/>
            <person name="Nozaki H."/>
        </authorList>
    </citation>
    <scope>NUCLEOTIDE SEQUENCE</scope>
    <source>
        <strain evidence="2">NIES-3786</strain>
    </source>
</reference>
<feature type="region of interest" description="Disordered" evidence="1">
    <location>
        <begin position="150"/>
        <end position="169"/>
    </location>
</feature>
<dbReference type="EMBL" id="BNCP01000035">
    <property type="protein sequence ID" value="GIL86145.1"/>
    <property type="molecule type" value="Genomic_DNA"/>
</dbReference>
<sequence length="169" mass="17785">GAAAAWCSCGVVQLPRGAAAALCHCLTVLLPCGSICMQCSRHAVQLLGVAAVWCRWHAVPLACVAAGMWYVPLACSAAGLACGAAGMWCRWHAVLCVSCHCRAVLLACGTRLPGYTLSNYKDNINYTDRMTIVCIIHNIYIPCAQAKCPSAQSGQDPRCSSLQGESPTV</sequence>
<feature type="non-terminal residue" evidence="2">
    <location>
        <position position="1"/>
    </location>
</feature>
<dbReference type="AlphaFoldDB" id="A0A8J4FQM9"/>